<dbReference type="Pfam" id="PF09860">
    <property type="entry name" value="DUF2087"/>
    <property type="match status" value="1"/>
</dbReference>
<name>A0A7U9XV32_9MOLU</name>
<dbReference type="Proteomes" id="UP000620133">
    <property type="component" value="Chromosome"/>
</dbReference>
<evidence type="ECO:0000259" key="1">
    <source>
        <dbReference type="Pfam" id="PF09860"/>
    </source>
</evidence>
<keyword evidence="3" id="KW-1185">Reference proteome</keyword>
<sequence length="100" mass="12191">MMKFDISEIDKEEAVKRYVESISPLKLKVFPKKEKQKVILLQLIIQLFDQKMKYNESEINDILKPVYNDYVIIRRYLVDYKFLGRLDNGKLYWVEDRKEI</sequence>
<dbReference type="EMBL" id="AP024412">
    <property type="protein sequence ID" value="BCR35854.1"/>
    <property type="molecule type" value="Genomic_DNA"/>
</dbReference>
<dbReference type="InterPro" id="IPR018656">
    <property type="entry name" value="DUF2087"/>
</dbReference>
<dbReference type="KEGG" id="manr:MPAN_007470"/>
<feature type="domain" description="DUF2087" evidence="1">
    <location>
        <begin position="26"/>
        <end position="94"/>
    </location>
</feature>
<accession>A0A7U9XV32</accession>
<reference evidence="2" key="1">
    <citation type="submission" date="2021-01" db="EMBL/GenBank/DDBJ databases">
        <title>Draft genome sequence of Acholeplasmataceae bacterium strain Mahy22.</title>
        <authorList>
            <person name="Watanabe M."/>
            <person name="Kojima H."/>
            <person name="Fukui M."/>
        </authorList>
    </citation>
    <scope>NUCLEOTIDE SEQUENCE</scope>
    <source>
        <strain evidence="2">Mahy22</strain>
    </source>
</reference>
<gene>
    <name evidence="2" type="ORF">MPAN_007470</name>
</gene>
<evidence type="ECO:0000313" key="3">
    <source>
        <dbReference type="Proteomes" id="UP000620133"/>
    </source>
</evidence>
<organism evidence="2 3">
    <name type="scientific">Mariniplasma anaerobium</name>
    <dbReference type="NCBI Taxonomy" id="2735436"/>
    <lineage>
        <taxon>Bacteria</taxon>
        <taxon>Bacillati</taxon>
        <taxon>Mycoplasmatota</taxon>
        <taxon>Mollicutes</taxon>
        <taxon>Acholeplasmatales</taxon>
        <taxon>Acholeplasmataceae</taxon>
        <taxon>Mariniplasma</taxon>
    </lineage>
</organism>
<proteinExistence type="predicted"/>
<evidence type="ECO:0000313" key="2">
    <source>
        <dbReference type="EMBL" id="BCR35854.1"/>
    </source>
</evidence>
<protein>
    <recommendedName>
        <fullName evidence="1">DUF2087 domain-containing protein</fullName>
    </recommendedName>
</protein>
<dbReference type="RefSeq" id="WP_176238685.1">
    <property type="nucleotide sequence ID" value="NZ_AP024412.1"/>
</dbReference>
<dbReference type="AlphaFoldDB" id="A0A7U9XV32"/>